<evidence type="ECO:0000256" key="1">
    <source>
        <dbReference type="SAM" id="MobiDB-lite"/>
    </source>
</evidence>
<gene>
    <name evidence="2" type="ORF">QC761_0062970</name>
</gene>
<dbReference type="Proteomes" id="UP001322138">
    <property type="component" value="Unassembled WGS sequence"/>
</dbReference>
<dbReference type="RefSeq" id="XP_062731944.1">
    <property type="nucleotide sequence ID" value="XM_062872603.1"/>
</dbReference>
<evidence type="ECO:0000313" key="2">
    <source>
        <dbReference type="EMBL" id="KAK4642968.1"/>
    </source>
</evidence>
<proteinExistence type="predicted"/>
<organism evidence="2 3">
    <name type="scientific">Podospora bellae-mahoneyi</name>
    <dbReference type="NCBI Taxonomy" id="2093777"/>
    <lineage>
        <taxon>Eukaryota</taxon>
        <taxon>Fungi</taxon>
        <taxon>Dikarya</taxon>
        <taxon>Ascomycota</taxon>
        <taxon>Pezizomycotina</taxon>
        <taxon>Sordariomycetes</taxon>
        <taxon>Sordariomycetidae</taxon>
        <taxon>Sordariales</taxon>
        <taxon>Podosporaceae</taxon>
        <taxon>Podospora</taxon>
    </lineage>
</organism>
<comment type="caution">
    <text evidence="2">The sequence shown here is derived from an EMBL/GenBank/DDBJ whole genome shotgun (WGS) entry which is preliminary data.</text>
</comment>
<keyword evidence="3" id="KW-1185">Reference proteome</keyword>
<reference evidence="2 3" key="1">
    <citation type="journal article" date="2023" name="bioRxiv">
        <title>High-quality genome assemblies of four members of thePodospora anserinaspecies complex.</title>
        <authorList>
            <person name="Ament-Velasquez S.L."/>
            <person name="Vogan A.A."/>
            <person name="Wallerman O."/>
            <person name="Hartmann F."/>
            <person name="Gautier V."/>
            <person name="Silar P."/>
            <person name="Giraud T."/>
            <person name="Johannesson H."/>
        </authorList>
    </citation>
    <scope>NUCLEOTIDE SEQUENCE [LARGE SCALE GENOMIC DNA]</scope>
    <source>
        <strain evidence="2 3">CBS 112042</strain>
    </source>
</reference>
<evidence type="ECO:0000313" key="3">
    <source>
        <dbReference type="Proteomes" id="UP001322138"/>
    </source>
</evidence>
<feature type="compositionally biased region" description="Basic residues" evidence="1">
    <location>
        <begin position="1"/>
        <end position="10"/>
    </location>
</feature>
<feature type="region of interest" description="Disordered" evidence="1">
    <location>
        <begin position="1"/>
        <end position="50"/>
    </location>
</feature>
<dbReference type="GeneID" id="87891831"/>
<protein>
    <submittedName>
        <fullName evidence="2">Uncharacterized protein</fullName>
    </submittedName>
</protein>
<name>A0ABR0FG75_9PEZI</name>
<dbReference type="EMBL" id="JAFFGZ010000006">
    <property type="protein sequence ID" value="KAK4642968.1"/>
    <property type="molecule type" value="Genomic_DNA"/>
</dbReference>
<sequence>MARRRERHRRDRDTGRAARPGGRQSPRHVSGNSNVRPPTTTCTNDDDDTSDTIVTVTPAILSFHTIHIRIQKTEAELAVSRVTPGN</sequence>
<accession>A0ABR0FG75</accession>